<sequence>MNQDHFSGSFEGTWEKLSQVAVKGAEYDSRERRPHPKCLQGTRVDLLNYIRRLLDDQEKSRLIWLHGTAGVGKSAVAFTVAETMRDLKVTEETHVEKRLAGTFFFSRKHTKRCTTGYFFVTLVYQLASNFASVRNDVNRTIRDNPALLDPDKSLRDQLEALFIQPLRRLQLRLRGCPPLTFVVDALDECTSETELADLILYLARALREPHLPVVHILLTSRSESHICKAFQNAEVYPLVCQIPVKTSGEGVAATISLDGADVDKDIYIFLHHSFTELQSRHPDFPQPSRDELERLASRAGRRFIVASTMMKFIDDGDSDPRDRLQVMLDLASELLPGTEVYELYDRILSTCADPKRAYRHLSIVAALADPLPISQLSKLLGPGLGRDVETALVQLRSVMDIPTDGSLPVNIYHSSVRDYVSDPSNCNLPQVHDILLPHSILARSSFRLMMKEIPERSALLDMLSDLKKHSRTMKSQDPQRLKESLSFLVQLPEPLSVLVALLWLRGDRSPDLEFWLGTQDGRAWLQTPRGTTWLCTMGGENWLQTQEGQDWLQTQGGKDWLQIWAGTRWLWSLGGSIWLLTKGGNDWLWTQQGKASLQSQSGKEWLETVLGTVWLESRGGKDWLKSQERGDELRKGDRPSHIGVDWVFHHGDSLPEIGDKVQITGNQKIYAPTQQSISKWNPQNDTKRMDWLKTHGGLAWLLTQEGEIWLQSFSGRKWLRMQGGKDWLGTNGGNSWLRTQGGRCWLQTLGGRDWLKTPGAQNWLETQDGQDWLETKHGWDWLETKHGRNWLQCCMRASDGRGWLQTKGGRNWLQTQGGRDWLETPDGETWQATPAASVWVTMEEFSNTLKTISEHTFIPESSPLPAFQAIQQFRTLPDILIFPVFLALRHQDHSNVNSALLESRFPPDRKIIHVMSAFVTFATEVQERSQSASEALKYACQNWALHLSRAPNPLDENISHIFKAFWNRYLLSWLERQWCLKGLQSCLVVLSTVQTLAKPNKTLPIMVPDSGTSTKETSPLAATTSNTWIRPSSSQRTPSTLPLVPSLSPTYNAAVSDAGISAKRVLDEPRINSDNPNGSAPLKRPKRD</sequence>
<name>A0A9P7F1R4_9AGAM</name>
<dbReference type="InterPro" id="IPR011049">
    <property type="entry name" value="Serralysin-like_metalloprot_C"/>
</dbReference>
<dbReference type="EMBL" id="JABBWM010000044">
    <property type="protein sequence ID" value="KAG2103410.1"/>
    <property type="molecule type" value="Genomic_DNA"/>
</dbReference>
<evidence type="ECO:0000256" key="1">
    <source>
        <dbReference type="ARBA" id="ARBA00022737"/>
    </source>
</evidence>
<dbReference type="InterPro" id="IPR027417">
    <property type="entry name" value="P-loop_NTPase"/>
</dbReference>
<keyword evidence="5" id="KW-1185">Reference proteome</keyword>
<dbReference type="AlphaFoldDB" id="A0A9P7F1R4"/>
<feature type="compositionally biased region" description="Polar residues" evidence="2">
    <location>
        <begin position="1010"/>
        <end position="1036"/>
    </location>
</feature>
<dbReference type="OrthoDB" id="4760524at2759"/>
<dbReference type="GeneID" id="64691264"/>
<dbReference type="PANTHER" id="PTHR10039:SF14">
    <property type="entry name" value="NACHT DOMAIN-CONTAINING PROTEIN"/>
    <property type="match status" value="1"/>
</dbReference>
<feature type="region of interest" description="Disordered" evidence="2">
    <location>
        <begin position="1064"/>
        <end position="1088"/>
    </location>
</feature>
<dbReference type="SUPFAM" id="SSF52540">
    <property type="entry name" value="P-loop containing nucleoside triphosphate hydrolases"/>
    <property type="match status" value="1"/>
</dbReference>
<evidence type="ECO:0000259" key="3">
    <source>
        <dbReference type="PROSITE" id="PS50837"/>
    </source>
</evidence>
<dbReference type="PROSITE" id="PS50837">
    <property type="entry name" value="NACHT"/>
    <property type="match status" value="1"/>
</dbReference>
<feature type="domain" description="NACHT" evidence="3">
    <location>
        <begin position="61"/>
        <end position="224"/>
    </location>
</feature>
<keyword evidence="1" id="KW-0677">Repeat</keyword>
<proteinExistence type="predicted"/>
<dbReference type="Pfam" id="PF24883">
    <property type="entry name" value="NPHP3_N"/>
    <property type="match status" value="1"/>
</dbReference>
<dbReference type="Gene3D" id="3.40.50.300">
    <property type="entry name" value="P-loop containing nucleotide triphosphate hydrolases"/>
    <property type="match status" value="1"/>
</dbReference>
<dbReference type="SUPFAM" id="SSF51120">
    <property type="entry name" value="beta-Roll"/>
    <property type="match status" value="2"/>
</dbReference>
<evidence type="ECO:0000313" key="5">
    <source>
        <dbReference type="Proteomes" id="UP000823399"/>
    </source>
</evidence>
<gene>
    <name evidence="4" type="ORF">F5147DRAFT_278706</name>
</gene>
<comment type="caution">
    <text evidence="4">The sequence shown here is derived from an EMBL/GenBank/DDBJ whole genome shotgun (WGS) entry which is preliminary data.</text>
</comment>
<protein>
    <recommendedName>
        <fullName evidence="3">NACHT domain-containing protein</fullName>
    </recommendedName>
</protein>
<reference evidence="4" key="1">
    <citation type="journal article" date="2020" name="New Phytol.">
        <title>Comparative genomics reveals dynamic genome evolution in host specialist ectomycorrhizal fungi.</title>
        <authorList>
            <person name="Lofgren L.A."/>
            <person name="Nguyen N.H."/>
            <person name="Vilgalys R."/>
            <person name="Ruytinx J."/>
            <person name="Liao H.L."/>
            <person name="Branco S."/>
            <person name="Kuo A."/>
            <person name="LaButti K."/>
            <person name="Lipzen A."/>
            <person name="Andreopoulos W."/>
            <person name="Pangilinan J."/>
            <person name="Riley R."/>
            <person name="Hundley H."/>
            <person name="Na H."/>
            <person name="Barry K."/>
            <person name="Grigoriev I.V."/>
            <person name="Stajich J.E."/>
            <person name="Kennedy P.G."/>
        </authorList>
    </citation>
    <scope>NUCLEOTIDE SEQUENCE</scope>
    <source>
        <strain evidence="4">FC423</strain>
    </source>
</reference>
<organism evidence="4 5">
    <name type="scientific">Suillus discolor</name>
    <dbReference type="NCBI Taxonomy" id="1912936"/>
    <lineage>
        <taxon>Eukaryota</taxon>
        <taxon>Fungi</taxon>
        <taxon>Dikarya</taxon>
        <taxon>Basidiomycota</taxon>
        <taxon>Agaricomycotina</taxon>
        <taxon>Agaricomycetes</taxon>
        <taxon>Agaricomycetidae</taxon>
        <taxon>Boletales</taxon>
        <taxon>Suillineae</taxon>
        <taxon>Suillaceae</taxon>
        <taxon>Suillus</taxon>
    </lineage>
</organism>
<feature type="region of interest" description="Disordered" evidence="2">
    <location>
        <begin position="1007"/>
        <end position="1043"/>
    </location>
</feature>
<evidence type="ECO:0000256" key="2">
    <source>
        <dbReference type="SAM" id="MobiDB-lite"/>
    </source>
</evidence>
<accession>A0A9P7F1R4</accession>
<dbReference type="InterPro" id="IPR007111">
    <property type="entry name" value="NACHT_NTPase"/>
</dbReference>
<dbReference type="RefSeq" id="XP_041290504.1">
    <property type="nucleotide sequence ID" value="XM_041429005.1"/>
</dbReference>
<dbReference type="InterPro" id="IPR056884">
    <property type="entry name" value="NPHP3-like_N"/>
</dbReference>
<dbReference type="Proteomes" id="UP000823399">
    <property type="component" value="Unassembled WGS sequence"/>
</dbReference>
<evidence type="ECO:0000313" key="4">
    <source>
        <dbReference type="EMBL" id="KAG2103410.1"/>
    </source>
</evidence>
<dbReference type="PANTHER" id="PTHR10039">
    <property type="entry name" value="AMELOGENIN"/>
    <property type="match status" value="1"/>
</dbReference>